<keyword evidence="2" id="KW-0812">Transmembrane</keyword>
<evidence type="ECO:0000313" key="3">
    <source>
        <dbReference type="EMBL" id="ARO15594.1"/>
    </source>
</evidence>
<evidence type="ECO:0000256" key="2">
    <source>
        <dbReference type="SAM" id="Phobius"/>
    </source>
</evidence>
<keyword evidence="4" id="KW-1185">Reference proteome</keyword>
<dbReference type="STRING" id="92947.BVG79_02254"/>
<proteinExistence type="predicted"/>
<feature type="compositionally biased region" description="Polar residues" evidence="1">
    <location>
        <begin position="378"/>
        <end position="392"/>
    </location>
</feature>
<evidence type="ECO:0000313" key="4">
    <source>
        <dbReference type="Proteomes" id="UP000242447"/>
    </source>
</evidence>
<dbReference type="KEGG" id="kro:BVG79_02254"/>
<feature type="transmembrane region" description="Helical" evidence="2">
    <location>
        <begin position="56"/>
        <end position="74"/>
    </location>
</feature>
<sequence>MTHTTASDPHNRLMRPAKLVLRRWKQRNALTVFALAALVVTLVVLGLRLAGSTFPALPFVFAGGTFGLLITMMVNRGAGARLLWQIDRSAQRDQAYATATRLSLDADDPGPVGRVLLRDEAAKAATIDPRAVVSVPGPIAITAAVATVVLVGVNFWLADQRAAQSLTHDAPAAPAADDDTAPLADTLDAIATRMAEDAAATENDYLAAVARALSEKSDALADAPDDAALQQDVADLLEHARRAYGETPPNWLGESGAFSTQQVAENFEDMLAQQARASERAAERSQEGYVDIYERDDERLQQLYSGRDADELISNVEGDVRMADNDLAPGTAPDEGTPRRMDDAELQMLGGAPVGAAMESGRGDSRLAGGGSQELQDDTTSLGPDSTTSTDMTLAGNPDATGNRIRIDAAPPMAAGDPAATSDGAVAGRFDSTQIARAAMGAARTEIPASARGLVARYLDRATANSAAGGQTQSSNGSAE</sequence>
<reference evidence="3 4" key="1">
    <citation type="submission" date="2017-02" db="EMBL/GenBank/DDBJ databases">
        <title>Ketogulonicigenium robustum SPU B003 Genome sequencing and assembly.</title>
        <authorList>
            <person name="Li Y."/>
            <person name="Liu L."/>
            <person name="Wang C."/>
            <person name="Zhang M."/>
            <person name="Zhang T."/>
            <person name="Zhang Y."/>
        </authorList>
    </citation>
    <scope>NUCLEOTIDE SEQUENCE [LARGE SCALE GENOMIC DNA]</scope>
    <source>
        <strain evidence="3 4">SPU_B003</strain>
    </source>
</reference>
<organism evidence="3 4">
    <name type="scientific">Ketogulonicigenium robustum</name>
    <dbReference type="NCBI Taxonomy" id="92947"/>
    <lineage>
        <taxon>Bacteria</taxon>
        <taxon>Pseudomonadati</taxon>
        <taxon>Pseudomonadota</taxon>
        <taxon>Alphaproteobacteria</taxon>
        <taxon>Rhodobacterales</taxon>
        <taxon>Roseobacteraceae</taxon>
        <taxon>Ketogulonicigenium</taxon>
    </lineage>
</organism>
<evidence type="ECO:0000256" key="1">
    <source>
        <dbReference type="SAM" id="MobiDB-lite"/>
    </source>
</evidence>
<feature type="region of interest" description="Disordered" evidence="1">
    <location>
        <begin position="354"/>
        <end position="405"/>
    </location>
</feature>
<dbReference type="Proteomes" id="UP000242447">
    <property type="component" value="Chromosome"/>
</dbReference>
<dbReference type="EMBL" id="CP019937">
    <property type="protein sequence ID" value="ARO15594.1"/>
    <property type="molecule type" value="Genomic_DNA"/>
</dbReference>
<feature type="transmembrane region" description="Helical" evidence="2">
    <location>
        <begin position="139"/>
        <end position="157"/>
    </location>
</feature>
<dbReference type="AlphaFoldDB" id="A0A1W6P2B9"/>
<dbReference type="RefSeq" id="WP_085786967.1">
    <property type="nucleotide sequence ID" value="NZ_CP019937.1"/>
</dbReference>
<protein>
    <submittedName>
        <fullName evidence="3">Uncharacterized protein</fullName>
    </submittedName>
</protein>
<keyword evidence="2" id="KW-0472">Membrane</keyword>
<gene>
    <name evidence="3" type="ORF">BVG79_02254</name>
</gene>
<feature type="region of interest" description="Disordered" evidence="1">
    <location>
        <begin position="320"/>
        <end position="340"/>
    </location>
</feature>
<name>A0A1W6P2B9_9RHOB</name>
<feature type="transmembrane region" description="Helical" evidence="2">
    <location>
        <begin position="29"/>
        <end position="50"/>
    </location>
</feature>
<dbReference type="OrthoDB" id="9972025at2"/>
<keyword evidence="2" id="KW-1133">Transmembrane helix</keyword>
<accession>A0A1W6P2B9</accession>